<name>A0AAI8Z8X5_9PEZI</name>
<dbReference type="Proteomes" id="UP001296104">
    <property type="component" value="Unassembled WGS sequence"/>
</dbReference>
<proteinExistence type="predicted"/>
<organism evidence="2 3">
    <name type="scientific">Lecanosticta acicola</name>
    <dbReference type="NCBI Taxonomy" id="111012"/>
    <lineage>
        <taxon>Eukaryota</taxon>
        <taxon>Fungi</taxon>
        <taxon>Dikarya</taxon>
        <taxon>Ascomycota</taxon>
        <taxon>Pezizomycotina</taxon>
        <taxon>Dothideomycetes</taxon>
        <taxon>Dothideomycetidae</taxon>
        <taxon>Mycosphaerellales</taxon>
        <taxon>Mycosphaerellaceae</taxon>
        <taxon>Lecanosticta</taxon>
    </lineage>
</organism>
<dbReference type="AlphaFoldDB" id="A0AAI8Z8X5"/>
<feature type="region of interest" description="Disordered" evidence="1">
    <location>
        <begin position="230"/>
        <end position="266"/>
    </location>
</feature>
<dbReference type="EMBL" id="CAVMBE010000127">
    <property type="protein sequence ID" value="CAK4034624.1"/>
    <property type="molecule type" value="Genomic_DNA"/>
</dbReference>
<protein>
    <submittedName>
        <fullName evidence="2">Uncharacterized protein</fullName>
    </submittedName>
</protein>
<evidence type="ECO:0000313" key="2">
    <source>
        <dbReference type="EMBL" id="CAK4034624.1"/>
    </source>
</evidence>
<keyword evidence="3" id="KW-1185">Reference proteome</keyword>
<evidence type="ECO:0000313" key="3">
    <source>
        <dbReference type="Proteomes" id="UP001296104"/>
    </source>
</evidence>
<evidence type="ECO:0000256" key="1">
    <source>
        <dbReference type="SAM" id="MobiDB-lite"/>
    </source>
</evidence>
<sequence>MAATNPGAQIFPQEFIDKIADNNTPTEVHLARTDTFSGGFRLAALELESFPVRDFLTMLLVKKASHDRAVSGIDTLHIWIGDSDEDADILQNTVPEAMLDRLQRIQIHKLRMHVLKPEARHTIAGCDVLSKVNDGVTRHLSSITSHLKRASPASEIFEYESASYEAHSGMSVSTDMAYKRIHDAITVGAKAWSNRFVNALQTHFIHDQHHQGKKVKGGTVQELLSFDFSSQRPKRNGEPLSARRLRNQLSPVQKHDERSHSSPKGARRGLGLRWLLLAAVEQPTIAKRSNWCEEGCAINPVRSGRCGRRRKVARME</sequence>
<accession>A0AAI8Z8X5</accession>
<reference evidence="2" key="1">
    <citation type="submission" date="2023-11" db="EMBL/GenBank/DDBJ databases">
        <authorList>
            <person name="Alioto T."/>
            <person name="Alioto T."/>
            <person name="Gomez Garrido J."/>
        </authorList>
    </citation>
    <scope>NUCLEOTIDE SEQUENCE</scope>
</reference>
<comment type="caution">
    <text evidence="2">The sequence shown here is derived from an EMBL/GenBank/DDBJ whole genome shotgun (WGS) entry which is preliminary data.</text>
</comment>
<gene>
    <name evidence="2" type="ORF">LECACI_7A009782</name>
</gene>